<name>A0A6F8XJV7_9ACTN</name>
<dbReference type="GO" id="GO:0008652">
    <property type="term" value="P:amino acid biosynthetic process"/>
    <property type="evidence" value="ECO:0007669"/>
    <property type="project" value="UniProtKB-UniRule"/>
</dbReference>
<feature type="binding site" evidence="2">
    <location>
        <position position="107"/>
    </location>
    <ligand>
        <name>prephenate</name>
        <dbReference type="ChEBI" id="CHEBI:29934"/>
    </ligand>
</feature>
<organism evidence="4 5">
    <name type="scientific">Phytohabitans flavus</name>
    <dbReference type="NCBI Taxonomy" id="1076124"/>
    <lineage>
        <taxon>Bacteria</taxon>
        <taxon>Bacillati</taxon>
        <taxon>Actinomycetota</taxon>
        <taxon>Actinomycetes</taxon>
        <taxon>Micromonosporales</taxon>
        <taxon>Micromonosporaceae</taxon>
    </lineage>
</organism>
<feature type="binding site" evidence="2">
    <location>
        <position position="89"/>
    </location>
    <ligand>
        <name>prephenate</name>
        <dbReference type="ChEBI" id="CHEBI:29934"/>
    </ligand>
</feature>
<evidence type="ECO:0000256" key="1">
    <source>
        <dbReference type="NCBIfam" id="TIGR01796"/>
    </source>
</evidence>
<dbReference type="InterPro" id="IPR035959">
    <property type="entry name" value="RutC-like_sf"/>
</dbReference>
<dbReference type="EMBL" id="AP022870">
    <property type="protein sequence ID" value="BCB74071.1"/>
    <property type="molecule type" value="Genomic_DNA"/>
</dbReference>
<reference evidence="4 5" key="1">
    <citation type="submission" date="2020-03" db="EMBL/GenBank/DDBJ databases">
        <title>Whole genome shotgun sequence of Phytohabitans flavus NBRC 107702.</title>
        <authorList>
            <person name="Komaki H."/>
            <person name="Tamura T."/>
        </authorList>
    </citation>
    <scope>NUCLEOTIDE SEQUENCE [LARGE SCALE GENOMIC DNA]</scope>
    <source>
        <strain evidence="4 5">NBRC 107702</strain>
    </source>
</reference>
<sequence>MVVRAVRGATQVERDDPDAILGGTRELLSEIIHRNGLAVEDIISVLFTMTPDLSSGFPAPAARELGLVTVPLLCATEIDVPDAMPMVIRVLAHIHTERSPAAVAHVYLRGAARLRPDLDAGQ</sequence>
<dbReference type="GO" id="GO:0009073">
    <property type="term" value="P:aromatic amino acid family biosynthetic process"/>
    <property type="evidence" value="ECO:0007669"/>
    <property type="project" value="UniProtKB-UniRule"/>
</dbReference>
<accession>A0A6F8XJV7</accession>
<reference evidence="4 5" key="2">
    <citation type="submission" date="2020-03" db="EMBL/GenBank/DDBJ databases">
        <authorList>
            <person name="Ichikawa N."/>
            <person name="Kimura A."/>
            <person name="Kitahashi Y."/>
            <person name="Uohara A."/>
        </authorList>
    </citation>
    <scope>NUCLEOTIDE SEQUENCE [LARGE SCALE GENOMIC DNA]</scope>
    <source>
        <strain evidence="4 5">NBRC 107702</strain>
    </source>
</reference>
<dbReference type="NCBIfam" id="TIGR01796">
    <property type="entry name" value="CM_mono_aroH"/>
    <property type="match status" value="1"/>
</dbReference>
<dbReference type="Gene3D" id="3.30.1330.40">
    <property type="entry name" value="RutC-like"/>
    <property type="match status" value="1"/>
</dbReference>
<evidence type="ECO:0000313" key="4">
    <source>
        <dbReference type="EMBL" id="BCB74071.1"/>
    </source>
</evidence>
<dbReference type="PIRSF" id="PIRSF005965">
    <property type="entry name" value="Chor_mut_AroH"/>
    <property type="match status" value="1"/>
</dbReference>
<dbReference type="GO" id="GO:0046417">
    <property type="term" value="P:chorismate metabolic process"/>
    <property type="evidence" value="ECO:0007669"/>
    <property type="project" value="TreeGrafter"/>
</dbReference>
<keyword evidence="2 3" id="KW-0028">Amino-acid biosynthesis</keyword>
<dbReference type="Proteomes" id="UP000502508">
    <property type="component" value="Chromosome"/>
</dbReference>
<dbReference type="RefSeq" id="WP_173033337.1">
    <property type="nucleotide sequence ID" value="NZ_AP022870.1"/>
</dbReference>
<evidence type="ECO:0000313" key="5">
    <source>
        <dbReference type="Proteomes" id="UP000502508"/>
    </source>
</evidence>
<dbReference type="CDD" id="cd02185">
    <property type="entry name" value="AroH"/>
    <property type="match status" value="1"/>
</dbReference>
<dbReference type="GO" id="GO:0004106">
    <property type="term" value="F:chorismate mutase activity"/>
    <property type="evidence" value="ECO:0007669"/>
    <property type="project" value="UniProtKB-UniRule"/>
</dbReference>
<comment type="catalytic activity">
    <reaction evidence="3">
        <text>chorismate = prephenate</text>
        <dbReference type="Rhea" id="RHEA:13897"/>
        <dbReference type="ChEBI" id="CHEBI:29748"/>
        <dbReference type="ChEBI" id="CHEBI:29934"/>
        <dbReference type="EC" id="5.4.99.5"/>
    </reaction>
</comment>
<dbReference type="PANTHER" id="PTHR21164:SF0">
    <property type="entry name" value="CHORISMATE MUTASE AROH"/>
    <property type="match status" value="1"/>
</dbReference>
<dbReference type="PROSITE" id="PS51167">
    <property type="entry name" value="CHORISMATE_MUT_1"/>
    <property type="match status" value="1"/>
</dbReference>
<dbReference type="PANTHER" id="PTHR21164">
    <property type="entry name" value="CHORISMATE MUTASE"/>
    <property type="match status" value="1"/>
</dbReference>
<feature type="binding site" evidence="2">
    <location>
        <position position="7"/>
    </location>
    <ligand>
        <name>prephenate</name>
        <dbReference type="ChEBI" id="CHEBI:29934"/>
    </ligand>
</feature>
<dbReference type="KEGG" id="pfla:Pflav_004810"/>
<dbReference type="Pfam" id="PF07736">
    <property type="entry name" value="CM_1"/>
    <property type="match status" value="1"/>
</dbReference>
<protein>
    <recommendedName>
        <fullName evidence="1 3">chorismate mutase</fullName>
        <ecNumber evidence="1 3">5.4.99.5</ecNumber>
    </recommendedName>
</protein>
<dbReference type="AlphaFoldDB" id="A0A6F8XJV7"/>
<keyword evidence="2 3" id="KW-0057">Aromatic amino acid biosynthesis</keyword>
<evidence type="ECO:0000256" key="3">
    <source>
        <dbReference type="PROSITE-ProRule" id="PRU00514"/>
    </source>
</evidence>
<dbReference type="EC" id="5.4.99.5" evidence="1 3"/>
<keyword evidence="3" id="KW-0413">Isomerase</keyword>
<dbReference type="SUPFAM" id="SSF55298">
    <property type="entry name" value="YjgF-like"/>
    <property type="match status" value="1"/>
</dbReference>
<gene>
    <name evidence="4" type="ORF">Pflav_004810</name>
</gene>
<dbReference type="InterPro" id="IPR008243">
    <property type="entry name" value="Chorismate_mutase_AroH"/>
</dbReference>
<proteinExistence type="predicted"/>
<evidence type="ECO:0000256" key="2">
    <source>
        <dbReference type="PIRSR" id="PIRSR005965-1"/>
    </source>
</evidence>
<keyword evidence="5" id="KW-1185">Reference proteome</keyword>